<keyword evidence="2" id="KW-0805">Transcription regulation</keyword>
<dbReference type="InterPro" id="IPR037923">
    <property type="entry name" value="HTH-like"/>
</dbReference>
<evidence type="ECO:0000256" key="1">
    <source>
        <dbReference type="ARBA" id="ARBA00022490"/>
    </source>
</evidence>
<dbReference type="PANTHER" id="PTHR46796">
    <property type="entry name" value="HTH-TYPE TRANSCRIPTIONAL ACTIVATOR RHAS-RELATED"/>
    <property type="match status" value="1"/>
</dbReference>
<dbReference type="Proteomes" id="UP000639396">
    <property type="component" value="Unassembled WGS sequence"/>
</dbReference>
<keyword evidence="8" id="KW-1185">Reference proteome</keyword>
<comment type="caution">
    <text evidence="7">The sequence shown here is derived from an EMBL/GenBank/DDBJ whole genome shotgun (WGS) entry which is preliminary data.</text>
</comment>
<sequence length="271" mass="31493">METYRPRELAARIDFITVWNHKKRFEKDEDTGPQWVLFVVDGGSFRFEIGELTGVAEKGDLLLCPPDIALKREMLRPATFLVLNFSWFAAGEEIRTENRLCPNPVGKHPIRDKQRFASTYGYLAMLSRRQDPLGVGRRNFLLADLWEQFDWEWETHLHETRVIPDDPLMEEAEAHIKENAYKTVSLSQLSSAMGLSTVQFSRRFRSMFGVNPSEYLSELRLDRARTLLQETVWTIDKIAAACGYSNGFYFSRVFSQKMGITPSEYRRAHRI</sequence>
<dbReference type="Gene3D" id="1.10.10.60">
    <property type="entry name" value="Homeodomain-like"/>
    <property type="match status" value="2"/>
</dbReference>
<dbReference type="GO" id="GO:0003700">
    <property type="term" value="F:DNA-binding transcription factor activity"/>
    <property type="evidence" value="ECO:0007669"/>
    <property type="project" value="InterPro"/>
</dbReference>
<dbReference type="Pfam" id="PF12833">
    <property type="entry name" value="HTH_18"/>
    <property type="match status" value="1"/>
</dbReference>
<dbReference type="InterPro" id="IPR020449">
    <property type="entry name" value="Tscrpt_reg_AraC-type_HTH"/>
</dbReference>
<keyword evidence="5" id="KW-0804">Transcription</keyword>
<name>A0A927CBD8_9BACL</name>
<dbReference type="InterPro" id="IPR018062">
    <property type="entry name" value="HTH_AraC-typ_CS"/>
</dbReference>
<evidence type="ECO:0000256" key="5">
    <source>
        <dbReference type="ARBA" id="ARBA00023163"/>
    </source>
</evidence>
<evidence type="ECO:0000256" key="4">
    <source>
        <dbReference type="ARBA" id="ARBA00023159"/>
    </source>
</evidence>
<dbReference type="PROSITE" id="PS00041">
    <property type="entry name" value="HTH_ARAC_FAMILY_1"/>
    <property type="match status" value="1"/>
</dbReference>
<accession>A0A927CBD8</accession>
<dbReference type="RefSeq" id="WP_190930549.1">
    <property type="nucleotide sequence ID" value="NZ_JACXJA010000035.1"/>
</dbReference>
<evidence type="ECO:0000256" key="3">
    <source>
        <dbReference type="ARBA" id="ARBA00023125"/>
    </source>
</evidence>
<evidence type="ECO:0000256" key="2">
    <source>
        <dbReference type="ARBA" id="ARBA00023015"/>
    </source>
</evidence>
<dbReference type="GO" id="GO:0043565">
    <property type="term" value="F:sequence-specific DNA binding"/>
    <property type="evidence" value="ECO:0007669"/>
    <property type="project" value="InterPro"/>
</dbReference>
<dbReference type="SUPFAM" id="SSF46689">
    <property type="entry name" value="Homeodomain-like"/>
    <property type="match status" value="2"/>
</dbReference>
<gene>
    <name evidence="7" type="ORF">IDH45_23395</name>
</gene>
<dbReference type="SUPFAM" id="SSF51215">
    <property type="entry name" value="Regulatory protein AraC"/>
    <property type="match status" value="1"/>
</dbReference>
<dbReference type="PANTHER" id="PTHR46796:SF13">
    <property type="entry name" value="HTH-TYPE TRANSCRIPTIONAL ACTIVATOR RHAS"/>
    <property type="match status" value="1"/>
</dbReference>
<evidence type="ECO:0000259" key="6">
    <source>
        <dbReference type="PROSITE" id="PS01124"/>
    </source>
</evidence>
<protein>
    <submittedName>
        <fullName evidence="7">Helix-turn-helix transcriptional regulator</fullName>
    </submittedName>
</protein>
<dbReference type="InterPro" id="IPR009057">
    <property type="entry name" value="Homeodomain-like_sf"/>
</dbReference>
<dbReference type="PRINTS" id="PR00032">
    <property type="entry name" value="HTHARAC"/>
</dbReference>
<reference evidence="7" key="1">
    <citation type="submission" date="2020-09" db="EMBL/GenBank/DDBJ databases">
        <title>A novel bacterium of genus Paenibacillus, isolated from South China Sea.</title>
        <authorList>
            <person name="Huang H."/>
            <person name="Mo K."/>
            <person name="Hu Y."/>
        </authorList>
    </citation>
    <scope>NUCLEOTIDE SEQUENCE</scope>
    <source>
        <strain evidence="7">IB182363</strain>
    </source>
</reference>
<evidence type="ECO:0000313" key="8">
    <source>
        <dbReference type="Proteomes" id="UP000639396"/>
    </source>
</evidence>
<dbReference type="InterPro" id="IPR018060">
    <property type="entry name" value="HTH_AraC"/>
</dbReference>
<keyword evidence="1" id="KW-0963">Cytoplasm</keyword>
<dbReference type="InterPro" id="IPR050204">
    <property type="entry name" value="AraC_XylS_family_regulators"/>
</dbReference>
<keyword evidence="3" id="KW-0238">DNA-binding</keyword>
<feature type="domain" description="HTH araC/xylS-type" evidence="6">
    <location>
        <begin position="170"/>
        <end position="268"/>
    </location>
</feature>
<evidence type="ECO:0000313" key="7">
    <source>
        <dbReference type="EMBL" id="MBD2864928.1"/>
    </source>
</evidence>
<proteinExistence type="predicted"/>
<organism evidence="7 8">
    <name type="scientific">Paenibacillus oceani</name>
    <dbReference type="NCBI Taxonomy" id="2772510"/>
    <lineage>
        <taxon>Bacteria</taxon>
        <taxon>Bacillati</taxon>
        <taxon>Bacillota</taxon>
        <taxon>Bacilli</taxon>
        <taxon>Bacillales</taxon>
        <taxon>Paenibacillaceae</taxon>
        <taxon>Paenibacillus</taxon>
    </lineage>
</organism>
<dbReference type="PROSITE" id="PS01124">
    <property type="entry name" value="HTH_ARAC_FAMILY_2"/>
    <property type="match status" value="1"/>
</dbReference>
<dbReference type="EMBL" id="JACXJA010000035">
    <property type="protein sequence ID" value="MBD2864928.1"/>
    <property type="molecule type" value="Genomic_DNA"/>
</dbReference>
<keyword evidence="4" id="KW-0010">Activator</keyword>
<dbReference type="SMART" id="SM00342">
    <property type="entry name" value="HTH_ARAC"/>
    <property type="match status" value="1"/>
</dbReference>
<dbReference type="AlphaFoldDB" id="A0A927CBD8"/>